<dbReference type="Gene3D" id="3.30.1330.30">
    <property type="match status" value="1"/>
</dbReference>
<comment type="subcellular location">
    <subcellularLocation>
        <location evidence="1 10">Nucleus</location>
        <location evidence="1 10">Nucleolus</location>
    </subcellularLocation>
</comment>
<dbReference type="Proteomes" id="UP000572817">
    <property type="component" value="Unassembled WGS sequence"/>
</dbReference>
<comment type="function">
    <text evidence="10">Required for ribosome biogenesis. Part of a complex which catalyzes pseudouridylation of rRNA. This involves the isomerization of uridine such that the ribose is subsequently attached to C5, instead of the normal N1. Pseudouridine ('psi') residues may serve to stabilize the conformation of rRNAs.</text>
</comment>
<evidence type="ECO:0000256" key="4">
    <source>
        <dbReference type="ARBA" id="ARBA00022728"/>
    </source>
</evidence>
<dbReference type="PANTHER" id="PTHR23105">
    <property type="entry name" value="RIBOSOMAL PROTEIN L7AE FAMILY MEMBER"/>
    <property type="match status" value="1"/>
</dbReference>
<dbReference type="SUPFAM" id="SSF55315">
    <property type="entry name" value="L30e-like"/>
    <property type="match status" value="1"/>
</dbReference>
<evidence type="ECO:0000259" key="11">
    <source>
        <dbReference type="Pfam" id="PF01248"/>
    </source>
</evidence>
<keyword evidence="3" id="KW-0507">mRNA processing</keyword>
<organism evidence="12 13">
    <name type="scientific">Botryosphaeria dothidea</name>
    <dbReference type="NCBI Taxonomy" id="55169"/>
    <lineage>
        <taxon>Eukaryota</taxon>
        <taxon>Fungi</taxon>
        <taxon>Dikarya</taxon>
        <taxon>Ascomycota</taxon>
        <taxon>Pezizomycotina</taxon>
        <taxon>Dothideomycetes</taxon>
        <taxon>Dothideomycetes incertae sedis</taxon>
        <taxon>Botryosphaeriales</taxon>
        <taxon>Botryosphaeriaceae</taxon>
        <taxon>Botryosphaeria</taxon>
    </lineage>
</organism>
<evidence type="ECO:0000256" key="1">
    <source>
        <dbReference type="ARBA" id="ARBA00004604"/>
    </source>
</evidence>
<evidence type="ECO:0000256" key="7">
    <source>
        <dbReference type="ARBA" id="ARBA00023242"/>
    </source>
</evidence>
<dbReference type="InterPro" id="IPR018492">
    <property type="entry name" value="Ribosomal_eL8/Nhp2"/>
</dbReference>
<evidence type="ECO:0000256" key="8">
    <source>
        <dbReference type="ARBA" id="ARBA00023274"/>
    </source>
</evidence>
<dbReference type="GO" id="GO:0042254">
    <property type="term" value="P:ribosome biogenesis"/>
    <property type="evidence" value="ECO:0007669"/>
    <property type="project" value="InterPro"/>
</dbReference>
<dbReference type="FunFam" id="3.30.1330.30:FF:000002">
    <property type="entry name" value="NHP2-like protein 1 homolog"/>
    <property type="match status" value="1"/>
</dbReference>
<dbReference type="OrthoDB" id="5364946at2759"/>
<gene>
    <name evidence="12" type="ORF">GTA08_BOTSDO12794</name>
</gene>
<accession>A0A8H4J4C9</accession>
<keyword evidence="8 10" id="KW-0687">Ribonucleoprotein</keyword>
<evidence type="ECO:0000256" key="6">
    <source>
        <dbReference type="ARBA" id="ARBA00023187"/>
    </source>
</evidence>
<evidence type="ECO:0000313" key="12">
    <source>
        <dbReference type="EMBL" id="KAF4311587.1"/>
    </source>
</evidence>
<feature type="domain" description="Ribosomal protein eL8/eL30/eS12/Gadd45" evidence="11">
    <location>
        <begin position="26"/>
        <end position="116"/>
    </location>
</feature>
<dbReference type="InterPro" id="IPR029064">
    <property type="entry name" value="Ribosomal_eL30-like_sf"/>
</dbReference>
<name>A0A8H4J4C9_9PEZI</name>
<evidence type="ECO:0000256" key="2">
    <source>
        <dbReference type="ARBA" id="ARBA00007337"/>
    </source>
</evidence>
<keyword evidence="13" id="KW-1185">Reference proteome</keyword>
<dbReference type="GO" id="GO:0031429">
    <property type="term" value="C:box H/ACA snoRNP complex"/>
    <property type="evidence" value="ECO:0007669"/>
    <property type="project" value="UniProtKB-UniRule"/>
</dbReference>
<evidence type="ECO:0000256" key="9">
    <source>
        <dbReference type="ARBA" id="ARBA00037456"/>
    </source>
</evidence>
<dbReference type="AlphaFoldDB" id="A0A8H4J4C9"/>
<keyword evidence="4" id="KW-0747">Spliceosome</keyword>
<evidence type="ECO:0000313" key="13">
    <source>
        <dbReference type="Proteomes" id="UP000572817"/>
    </source>
</evidence>
<reference evidence="12" key="1">
    <citation type="submission" date="2020-04" db="EMBL/GenBank/DDBJ databases">
        <title>Genome Assembly and Annotation of Botryosphaeria dothidea sdau 11-99, a Latent Pathogen of Apple Fruit Ring Rot in China.</title>
        <authorList>
            <person name="Yu C."/>
            <person name="Diao Y."/>
            <person name="Lu Q."/>
            <person name="Zhao J."/>
            <person name="Cui S."/>
            <person name="Peng C."/>
            <person name="He B."/>
            <person name="Liu H."/>
        </authorList>
    </citation>
    <scope>NUCLEOTIDE SEQUENCE [LARGE SCALE GENOMIC DNA]</scope>
    <source>
        <strain evidence="12">Sdau11-99</strain>
    </source>
</reference>
<evidence type="ECO:0000256" key="5">
    <source>
        <dbReference type="ARBA" id="ARBA00022884"/>
    </source>
</evidence>
<dbReference type="GO" id="GO:0003723">
    <property type="term" value="F:RNA binding"/>
    <property type="evidence" value="ECO:0007669"/>
    <property type="project" value="UniProtKB-UniRule"/>
</dbReference>
<dbReference type="GO" id="GO:0000398">
    <property type="term" value="P:mRNA splicing, via spliceosome"/>
    <property type="evidence" value="ECO:0007669"/>
    <property type="project" value="UniProtKB-UniRule"/>
</dbReference>
<keyword evidence="6" id="KW-0508">mRNA splicing</keyword>
<keyword evidence="7 10" id="KW-0539">Nucleus</keyword>
<sequence>MASTGTAETVEPTPHPLADLNLTQSLTALLQQSLHAAQLKKGANEVTKALNRGAASLVVLAADTKPVALLAHMPELCEDKNVPYIWIPSKVALGRACGLRQSVIAAVVLNVEGSELMGPIGEMKETIERLMI</sequence>
<dbReference type="PROSITE" id="PS01082">
    <property type="entry name" value="RIBOSOMAL_L7AE"/>
    <property type="match status" value="1"/>
</dbReference>
<evidence type="ECO:0000256" key="3">
    <source>
        <dbReference type="ARBA" id="ARBA00022664"/>
    </source>
</evidence>
<dbReference type="GO" id="GO:0031120">
    <property type="term" value="P:snRNA pseudouridine synthesis"/>
    <property type="evidence" value="ECO:0007669"/>
    <property type="project" value="UniProtKB-UniRule"/>
</dbReference>
<dbReference type="PRINTS" id="PR00881">
    <property type="entry name" value="L7ARS6FAMILY"/>
</dbReference>
<comment type="function">
    <text evidence="9">Common component of the spliceosome and rRNA processing machinery. In association with the spliceosomal U4/U6.U5 tri-snRNP particle, required for splicing of pre-mRNA. In association with box C/D snoRNPs, required for processing of pre-ribosomal RNA (rRNA) and site-specific 2'-O-methylation of substrate RNAs. Essential for the accumulation and stability of U4 snRNA, U6 snRNA, and box C/D snoRNAs.</text>
</comment>
<comment type="similarity">
    <text evidence="2 10">Belongs to the eukaryotic ribosomal protein eL8 family.</text>
</comment>
<dbReference type="GO" id="GO:0005681">
    <property type="term" value="C:spliceosomal complex"/>
    <property type="evidence" value="ECO:0007669"/>
    <property type="project" value="UniProtKB-KW"/>
</dbReference>
<keyword evidence="5 10" id="KW-0694">RNA-binding</keyword>
<dbReference type="Pfam" id="PF01248">
    <property type="entry name" value="Ribosomal_L7Ae"/>
    <property type="match status" value="1"/>
</dbReference>
<comment type="caution">
    <text evidence="12">The sequence shown here is derived from an EMBL/GenBank/DDBJ whole genome shotgun (WGS) entry which is preliminary data.</text>
</comment>
<dbReference type="InterPro" id="IPR004038">
    <property type="entry name" value="Ribosomal_eL8/eL30/eS12/Gad45"/>
</dbReference>
<dbReference type="PRINTS" id="PR00883">
    <property type="entry name" value="NUCLEARHMG"/>
</dbReference>
<dbReference type="InterPro" id="IPR002415">
    <property type="entry name" value="H/ACA_rnp_Nhp2-like"/>
</dbReference>
<dbReference type="EMBL" id="WWBZ02000009">
    <property type="protein sequence ID" value="KAF4311587.1"/>
    <property type="molecule type" value="Genomic_DNA"/>
</dbReference>
<dbReference type="InterPro" id="IPR004037">
    <property type="entry name" value="Ribosomal_eL8-like_CS"/>
</dbReference>
<evidence type="ECO:0000256" key="10">
    <source>
        <dbReference type="RuleBase" id="RU366039"/>
    </source>
</evidence>
<protein>
    <recommendedName>
        <fullName evidence="10">H/ACA ribonucleoprotein complex subunit 2</fullName>
    </recommendedName>
    <alternativeName>
        <fullName evidence="10">Nucleolar protein family A member 2</fullName>
    </alternativeName>
</protein>
<proteinExistence type="inferred from homology"/>
<dbReference type="InterPro" id="IPR050257">
    <property type="entry name" value="eL8/uL1-like"/>
</dbReference>